<sequence length="659" mass="71908">MHNKSLSYRPDIDGLRALAVLAVVIFHFNKDWLPGGFVGVDIFFVISGFLITGIIARQYAAGTFSFGEFYMRRVRRILPAAFFVTLCTLVFGLAFMLPDDAKALSSSAIATTLSAANIYFWKFLDTSYFAASSDTVPLLHMWSLGVEEQFYLIWPALLLLTLKFGSRMLAVGAATVLAAASFWYGEHVLISDPTFAYYMLPSRGGELLIGGVTFFACDAIKGRASRLASEAVGLVGFAMVAWSLAFIRETEGFPGFISLIPSLGAALVIASGSMGKTVIGSTLSIRPLVAVGLVSFSLYLWHWPVLAFYRYAYGQLDLAGGAICALLIATFTAFSYFFVEKKFRSNGSKSKAKSYFAAALFGALASTAGFGVLMGGLIPLLSPAGYQEKLSELKDNTGPAFEYQYVCQVGAKKEFLTNQVCVVGTASAPTKTILFGDSNAAHYMGYIKVVAESIGVSIRNIEHASCPPFPDNRSEKYVDRGYKKSCPEFNKIVRDELHKYDTVIIGGTWPKYEKQSPHFEEDLRATLEGFRKEGKRVVIALRAPGFIGYDKSCTEKSLKIPFISCEKRSNYVDGGDLATNERIKIISADYNNTSSLSLRDLICTDGICSAYKEGTPLYYDEGHLSIPGSEILGKLAIDEGMIQPELVEALTSQATTLAN</sequence>
<dbReference type="Pfam" id="PF01757">
    <property type="entry name" value="Acyl_transf_3"/>
    <property type="match status" value="1"/>
</dbReference>
<proteinExistence type="predicted"/>
<feature type="transmembrane region" description="Helical" evidence="1">
    <location>
        <begin position="35"/>
        <end position="56"/>
    </location>
</feature>
<name>A0A0A1Z3J5_PSEFL</name>
<feature type="domain" description="SGNH" evidence="3">
    <location>
        <begin position="417"/>
        <end position="635"/>
    </location>
</feature>
<feature type="transmembrane region" description="Helical" evidence="1">
    <location>
        <begin position="227"/>
        <end position="247"/>
    </location>
</feature>
<evidence type="ECO:0000259" key="2">
    <source>
        <dbReference type="Pfam" id="PF01757"/>
    </source>
</evidence>
<keyword evidence="1" id="KW-0812">Transmembrane</keyword>
<comment type="caution">
    <text evidence="4">The sequence shown here is derived from an EMBL/GenBank/DDBJ whole genome shotgun (WGS) entry which is preliminary data.</text>
</comment>
<keyword evidence="4" id="KW-0808">Transferase</keyword>
<feature type="domain" description="Acyltransferase 3" evidence="2">
    <location>
        <begin position="11"/>
        <end position="333"/>
    </location>
</feature>
<dbReference type="PANTHER" id="PTHR23028">
    <property type="entry name" value="ACETYLTRANSFERASE"/>
    <property type="match status" value="1"/>
</dbReference>
<feature type="transmembrane region" description="Helical" evidence="1">
    <location>
        <begin position="318"/>
        <end position="339"/>
    </location>
</feature>
<feature type="transmembrane region" description="Helical" evidence="1">
    <location>
        <begin position="77"/>
        <end position="97"/>
    </location>
</feature>
<dbReference type="GO" id="GO:0016747">
    <property type="term" value="F:acyltransferase activity, transferring groups other than amino-acyl groups"/>
    <property type="evidence" value="ECO:0007669"/>
    <property type="project" value="InterPro"/>
</dbReference>
<dbReference type="InterPro" id="IPR002656">
    <property type="entry name" value="Acyl_transf_3_dom"/>
</dbReference>
<keyword evidence="1" id="KW-0472">Membrane</keyword>
<dbReference type="GO" id="GO:0009103">
    <property type="term" value="P:lipopolysaccharide biosynthetic process"/>
    <property type="evidence" value="ECO:0007669"/>
    <property type="project" value="TreeGrafter"/>
</dbReference>
<feature type="transmembrane region" description="Helical" evidence="1">
    <location>
        <begin position="195"/>
        <end position="215"/>
    </location>
</feature>
<evidence type="ECO:0000256" key="1">
    <source>
        <dbReference type="SAM" id="Phobius"/>
    </source>
</evidence>
<feature type="transmembrane region" description="Helical" evidence="1">
    <location>
        <begin position="287"/>
        <end position="312"/>
    </location>
</feature>
<feature type="transmembrane region" description="Helical" evidence="1">
    <location>
        <begin position="355"/>
        <end position="381"/>
    </location>
</feature>
<evidence type="ECO:0000313" key="5">
    <source>
        <dbReference type="Proteomes" id="UP000030060"/>
    </source>
</evidence>
<dbReference type="RefSeq" id="WP_038845660.1">
    <property type="nucleotide sequence ID" value="NZ_ASGY01000079.1"/>
</dbReference>
<gene>
    <name evidence="4" type="ORF">K814_0111830</name>
</gene>
<feature type="transmembrane region" description="Helical" evidence="1">
    <location>
        <begin position="164"/>
        <end position="183"/>
    </location>
</feature>
<dbReference type="InterPro" id="IPR050879">
    <property type="entry name" value="Acyltransferase_3"/>
</dbReference>
<dbReference type="AlphaFoldDB" id="A0A0A1Z3J5"/>
<evidence type="ECO:0000259" key="3">
    <source>
        <dbReference type="Pfam" id="PF19040"/>
    </source>
</evidence>
<dbReference type="PANTHER" id="PTHR23028:SF53">
    <property type="entry name" value="ACYL_TRANSF_3 DOMAIN-CONTAINING PROTEIN"/>
    <property type="match status" value="1"/>
</dbReference>
<reference evidence="4 5" key="1">
    <citation type="journal article" date="2013" name="Genome Announc.">
        <title>Draft Genome Sequence of Pseudomonas fluorescens LMG 5329, a White Line-Inducing Principle-Producing Bioindicator for the Mushroom Pathogen Pseudomonas tolaasii.</title>
        <authorList>
            <person name="Ghequire M.G."/>
            <person name="Rokni-Zadeh H."/>
            <person name="Zarrineh P."/>
            <person name="De Mot R."/>
        </authorList>
    </citation>
    <scope>NUCLEOTIDE SEQUENCE [LARGE SCALE GENOMIC DNA]</scope>
    <source>
        <strain evidence="4 5">LMG 5329</strain>
    </source>
</reference>
<keyword evidence="4" id="KW-0012">Acyltransferase</keyword>
<dbReference type="InterPro" id="IPR043968">
    <property type="entry name" value="SGNH"/>
</dbReference>
<dbReference type="Pfam" id="PF19040">
    <property type="entry name" value="SGNH"/>
    <property type="match status" value="1"/>
</dbReference>
<dbReference type="Proteomes" id="UP000030060">
    <property type="component" value="Unassembled WGS sequence"/>
</dbReference>
<accession>A0A0A1Z3J5</accession>
<dbReference type="EMBL" id="ASGY01000079">
    <property type="protein sequence ID" value="KGE67784.1"/>
    <property type="molecule type" value="Genomic_DNA"/>
</dbReference>
<organism evidence="4 5">
    <name type="scientific">Pseudomonas fluorescens LMG 5329</name>
    <dbReference type="NCBI Taxonomy" id="1324332"/>
    <lineage>
        <taxon>Bacteria</taxon>
        <taxon>Pseudomonadati</taxon>
        <taxon>Pseudomonadota</taxon>
        <taxon>Gammaproteobacteria</taxon>
        <taxon>Pseudomonadales</taxon>
        <taxon>Pseudomonadaceae</taxon>
        <taxon>Pseudomonas</taxon>
    </lineage>
</organism>
<evidence type="ECO:0000313" key="4">
    <source>
        <dbReference type="EMBL" id="KGE67784.1"/>
    </source>
</evidence>
<dbReference type="GO" id="GO:0016020">
    <property type="term" value="C:membrane"/>
    <property type="evidence" value="ECO:0007669"/>
    <property type="project" value="TreeGrafter"/>
</dbReference>
<feature type="transmembrane region" description="Helical" evidence="1">
    <location>
        <begin position="253"/>
        <end position="275"/>
    </location>
</feature>
<feature type="transmembrane region" description="Helical" evidence="1">
    <location>
        <begin position="12"/>
        <end position="29"/>
    </location>
</feature>
<protein>
    <submittedName>
        <fullName evidence="4">Acyltransferase</fullName>
    </submittedName>
</protein>
<dbReference type="OrthoDB" id="9767863at2"/>
<keyword evidence="1" id="KW-1133">Transmembrane helix</keyword>